<dbReference type="GO" id="GO:0004630">
    <property type="term" value="F:phospholipase D activity"/>
    <property type="evidence" value="ECO:0007669"/>
    <property type="project" value="UniProtKB-EC"/>
</dbReference>
<feature type="compositionally biased region" description="Low complexity" evidence="11">
    <location>
        <begin position="231"/>
        <end position="244"/>
    </location>
</feature>
<evidence type="ECO:0000256" key="2">
    <source>
        <dbReference type="ARBA" id="ARBA00008664"/>
    </source>
</evidence>
<dbReference type="GO" id="GO:0009395">
    <property type="term" value="P:phospholipid catabolic process"/>
    <property type="evidence" value="ECO:0007669"/>
    <property type="project" value="TreeGrafter"/>
</dbReference>
<feature type="region of interest" description="Disordered" evidence="11">
    <location>
        <begin position="23"/>
        <end position="79"/>
    </location>
</feature>
<comment type="catalytic activity">
    <reaction evidence="1">
        <text>a 1,2-diacyl-sn-glycero-3-phosphocholine + H2O = a 1,2-diacyl-sn-glycero-3-phosphate + choline + H(+)</text>
        <dbReference type="Rhea" id="RHEA:14445"/>
        <dbReference type="ChEBI" id="CHEBI:15354"/>
        <dbReference type="ChEBI" id="CHEBI:15377"/>
        <dbReference type="ChEBI" id="CHEBI:15378"/>
        <dbReference type="ChEBI" id="CHEBI:57643"/>
        <dbReference type="ChEBI" id="CHEBI:58608"/>
        <dbReference type="EC" id="3.1.4.4"/>
    </reaction>
</comment>
<dbReference type="Gene3D" id="3.30.870.10">
    <property type="entry name" value="Endonuclease Chain A"/>
    <property type="match status" value="2"/>
</dbReference>
<dbReference type="PROSITE" id="PS50035">
    <property type="entry name" value="PLD"/>
    <property type="match status" value="2"/>
</dbReference>
<dbReference type="SMART" id="SM00155">
    <property type="entry name" value="PLDc"/>
    <property type="match status" value="2"/>
</dbReference>
<dbReference type="InterPro" id="IPR015679">
    <property type="entry name" value="PLipase_D_fam"/>
</dbReference>
<feature type="region of interest" description="Disordered" evidence="11">
    <location>
        <begin position="504"/>
        <end position="532"/>
    </location>
</feature>
<feature type="compositionally biased region" description="Basic and acidic residues" evidence="11">
    <location>
        <begin position="1537"/>
        <end position="1546"/>
    </location>
</feature>
<dbReference type="RefSeq" id="XP_020050602.1">
    <property type="nucleotide sequence ID" value="XM_020192493.1"/>
</dbReference>
<feature type="domain" description="PH" evidence="12">
    <location>
        <begin position="797"/>
        <end position="955"/>
    </location>
</feature>
<reference evidence="15" key="1">
    <citation type="submission" date="2016-05" db="EMBL/GenBank/DDBJ databases">
        <title>Comparative genomics of biotechnologically important yeasts.</title>
        <authorList>
            <consortium name="DOE Joint Genome Institute"/>
            <person name="Riley R."/>
            <person name="Haridas S."/>
            <person name="Wolfe K.H."/>
            <person name="Lopes M.R."/>
            <person name="Hittinger C.T."/>
            <person name="Goker M."/>
            <person name="Salamov A."/>
            <person name="Wisecaver J."/>
            <person name="Long T.M."/>
            <person name="Aerts A.L."/>
            <person name="Barry K."/>
            <person name="Choi C."/>
            <person name="Clum A."/>
            <person name="Coughlan A.Y."/>
            <person name="Deshpande S."/>
            <person name="Douglass A.P."/>
            <person name="Hanson S.J."/>
            <person name="Klenk H.-P."/>
            <person name="Labutti K."/>
            <person name="Lapidus A."/>
            <person name="Lindquist E."/>
            <person name="Lipzen A."/>
            <person name="Meier-Kolthoff J.P."/>
            <person name="Ohm R.A."/>
            <person name="Otillar R.P."/>
            <person name="Pangilinan J."/>
            <person name="Peng Y."/>
            <person name="Rokas A."/>
            <person name="Rosa C.A."/>
            <person name="Scheuner C."/>
            <person name="Sibirny A.A."/>
            <person name="Slot J.C."/>
            <person name="Stielow J.B."/>
            <person name="Sun H."/>
            <person name="Kurtzman C.P."/>
            <person name="Blackwell M."/>
            <person name="Grigoriev I.V."/>
            <person name="Jeffries T.W."/>
        </authorList>
    </citation>
    <scope>NUCLEOTIDE SEQUENCE [LARGE SCALE GENOMIC DNA]</scope>
    <source>
        <strain evidence="15">DSM 1968</strain>
    </source>
</reference>
<feature type="compositionally biased region" description="Basic and acidic residues" evidence="11">
    <location>
        <begin position="1953"/>
        <end position="1963"/>
    </location>
</feature>
<feature type="compositionally biased region" description="Low complexity" evidence="11">
    <location>
        <begin position="688"/>
        <end position="712"/>
    </location>
</feature>
<evidence type="ECO:0000256" key="6">
    <source>
        <dbReference type="ARBA" id="ARBA00022963"/>
    </source>
</evidence>
<dbReference type="EC" id="3.1.4.4" evidence="3"/>
<feature type="region of interest" description="Disordered" evidence="11">
    <location>
        <begin position="1893"/>
        <end position="1923"/>
    </location>
</feature>
<comment type="similarity">
    <text evidence="2">Belongs to the phospholipase D family.</text>
</comment>
<dbReference type="InterPro" id="IPR001849">
    <property type="entry name" value="PH_domain"/>
</dbReference>
<organism evidence="14 15">
    <name type="scientific">Ascoidea rubescens DSM 1968</name>
    <dbReference type="NCBI Taxonomy" id="1344418"/>
    <lineage>
        <taxon>Eukaryota</taxon>
        <taxon>Fungi</taxon>
        <taxon>Dikarya</taxon>
        <taxon>Ascomycota</taxon>
        <taxon>Saccharomycotina</taxon>
        <taxon>Saccharomycetes</taxon>
        <taxon>Ascoideaceae</taxon>
        <taxon>Ascoidea</taxon>
    </lineage>
</organism>
<feature type="compositionally biased region" description="Polar residues" evidence="11">
    <location>
        <begin position="34"/>
        <end position="46"/>
    </location>
</feature>
<feature type="region of interest" description="Disordered" evidence="11">
    <location>
        <begin position="345"/>
        <end position="364"/>
    </location>
</feature>
<dbReference type="PANTHER" id="PTHR18896:SF76">
    <property type="entry name" value="PHOSPHOLIPASE"/>
    <property type="match status" value="1"/>
</dbReference>
<evidence type="ECO:0000256" key="9">
    <source>
        <dbReference type="ARBA" id="ARBA00074658"/>
    </source>
</evidence>
<evidence type="ECO:0000256" key="4">
    <source>
        <dbReference type="ARBA" id="ARBA00022737"/>
    </source>
</evidence>
<feature type="compositionally biased region" description="Polar residues" evidence="11">
    <location>
        <begin position="1905"/>
        <end position="1916"/>
    </location>
</feature>
<dbReference type="PROSITE" id="PS50003">
    <property type="entry name" value="PH_DOMAIN"/>
    <property type="match status" value="1"/>
</dbReference>
<keyword evidence="15" id="KW-1185">Reference proteome</keyword>
<dbReference type="InterPro" id="IPR001736">
    <property type="entry name" value="PLipase_D/transphosphatidylase"/>
</dbReference>
<dbReference type="FunCoup" id="A0A1D2VRW0">
    <property type="interactions" value="133"/>
</dbReference>
<evidence type="ECO:0000256" key="1">
    <source>
        <dbReference type="ARBA" id="ARBA00000798"/>
    </source>
</evidence>
<keyword evidence="6" id="KW-0442">Lipid degradation</keyword>
<dbReference type="CDD" id="cd09138">
    <property type="entry name" value="PLDc_vPLD1_2_yPLD_like_1"/>
    <property type="match status" value="1"/>
</dbReference>
<proteinExistence type="inferred from homology"/>
<evidence type="ECO:0000256" key="5">
    <source>
        <dbReference type="ARBA" id="ARBA00022801"/>
    </source>
</evidence>
<evidence type="ECO:0000256" key="7">
    <source>
        <dbReference type="ARBA" id="ARBA00023098"/>
    </source>
</evidence>
<name>A0A1D2VRW0_9ASCO</name>
<feature type="region of interest" description="Disordered" evidence="11">
    <location>
        <begin position="224"/>
        <end position="302"/>
    </location>
</feature>
<feature type="region of interest" description="Disordered" evidence="11">
    <location>
        <begin position="688"/>
        <end position="713"/>
    </location>
</feature>
<feature type="compositionally biased region" description="Polar residues" evidence="11">
    <location>
        <begin position="54"/>
        <end position="68"/>
    </location>
</feature>
<keyword evidence="7" id="KW-0443">Lipid metabolism</keyword>
<dbReference type="Pfam" id="PF00614">
    <property type="entry name" value="PLDc"/>
    <property type="match status" value="1"/>
</dbReference>
<evidence type="ECO:0000256" key="10">
    <source>
        <dbReference type="ARBA" id="ARBA00079280"/>
    </source>
</evidence>
<feature type="domain" description="PLD phosphodiesterase" evidence="13">
    <location>
        <begin position="1394"/>
        <end position="1421"/>
    </location>
</feature>
<evidence type="ECO:0000313" key="14">
    <source>
        <dbReference type="EMBL" id="ODV64295.1"/>
    </source>
</evidence>
<accession>A0A1D2VRW0</accession>
<dbReference type="SUPFAM" id="SSF56024">
    <property type="entry name" value="Phospholipase D/nuclease"/>
    <property type="match status" value="2"/>
</dbReference>
<dbReference type="GeneID" id="30966129"/>
<evidence type="ECO:0000256" key="8">
    <source>
        <dbReference type="ARBA" id="ARBA00042228"/>
    </source>
</evidence>
<dbReference type="OrthoDB" id="14911at2759"/>
<evidence type="ECO:0000259" key="13">
    <source>
        <dbReference type="PROSITE" id="PS50035"/>
    </source>
</evidence>
<feature type="compositionally biased region" description="Polar residues" evidence="11">
    <location>
        <begin position="355"/>
        <end position="364"/>
    </location>
</feature>
<keyword evidence="4" id="KW-0677">Repeat</keyword>
<evidence type="ECO:0000259" key="12">
    <source>
        <dbReference type="PROSITE" id="PS50003"/>
    </source>
</evidence>
<evidence type="ECO:0000313" key="15">
    <source>
        <dbReference type="Proteomes" id="UP000095038"/>
    </source>
</evidence>
<feature type="compositionally biased region" description="Polar residues" evidence="11">
    <location>
        <begin position="1778"/>
        <end position="1788"/>
    </location>
</feature>
<sequence>MGALDSILNQNIPINTIVPETDSIPNAAGKDNNNDSLPHSSPSNYYGNYRVPRNFSQKNTKQHQTSPLINDENRENTDNFTQDEFNFENNNSTNENLNNIPPVNSNTNYINNPNNPNNITANNITANNNIAPKNTKSHSKLFEKPISSSAKKDHHLPRLNTVMSFSKKHDNNNTNNDSNINGNNNIAEIDNSDIVNNDIVNNNIDNLNNPANPDNDKAFETENQQDALVESSHSPSQSQSNLSNRLKQRAKSLKSPKLSSRKTFFSTSELPTPITKDLPANSSLSNNQPNNNNINNANNFLHPTTSYEESNWKKRLSKLALSTNPNEENQLHKWKEFKHALSNFGKQKKDDNDPHSMQNIPSQKLITKSEREVYSDLLAQERSNHLISTLLAGCPASLYAFSVFLDDEHDTKRAPLLLSLLGIQVYDITQEYLNRRRKNLSRPYHTHTLTFGSFQQFKDNNYNQNAQNTQNTQNNININNISGLNNNTIPNSSSINNNIDGYLLNNNSVPQTPNPNSAPTSATQTNFESKPTTSDFKFIKNRKFKIFLEYGVGPDRVKWSIIKDYKEIENLQQKFKIYFLQNNTFGIGYKPPVLPKFPKIHSHTLSRSNTTNSLKNLAYDNNSGYSIARDDALSNYQLQLQKSQLIKTKNKSMPQSQQHPPLPKIPITIQDELNSNNPIHVDANRLSLSPASTSSSNSNSTTSSSSSSQSSRSHLHRISSRISSFKDNIHQKIHPHLIYETPQGQLLLSDPGFYARKIENYFKELNMALTLRPQSNRLFQFYELSPISVLLSYEIGYVGKQGLLLIRSSAKSQGWRVHHFRARDIKAMYKRHTTKWFLVRNSYIMYVADINSTTPLEVFLVDSDFQIKYAGHDDKDSDSSSDEENDDWIDDEELSLLEGSSGRKNKKDPTVPKNIRKVALHFNFSVMNSERKLKMFAASKKQLRLWIRSIKLMQEKTIWSQKHRFNSFAPVRHNCFAQWFVDGRDYFWAASSAILMAKDTIFIHDWWLTPELYLRRPANGNEEYRIDRLLKRKAEEGVKIFVIVYRNLGEFVVTDSLWTKHSLMDLHDNIRVIRSPNQFLQNTFFWAHHEKLLIIDQTVAFLGGIDLCFGRYDTPDHVLVDDSPYDFASNLENISMKNLKNLKWRTFPGKDYSNPRVKDFTELDKPHESMYDRKIVPRMPWHDVHMFTAGQIARDLSRHFVQRWNYLLRQKRPSRPTPLLLPPSDLTDKEIAELGFKGTNEIQLLRSSASWSLGLKDIEQSIQNAYLKLIETSEHFVYIENQFFVTACAFDNTIIENRIGDALVDRIIRAHKERTPWRAVIIIPLMPGFESQVDESEGSSLRVIIQCQYMSISRGSTSIFAKLRKLKIEPNDYIQFFSLRKWGRIGPYRQIVSEQLYIHAKTMIVDDRVAIIGSANINERSMRGNRDSEVAAIVRDTDTVKIKMAGKPYIGGRFAHSLRVRLMREHLGIDVDVLDIVERKFNQISEMAKTEEGMEAVTINAADADLKIKSSMVELAARDVLNQPNGTRRWKKRQRQKQKEKEKEEMPNENIRLPRTKLNTRSDTERIYKSFNNYDENEGIREYKQFSSDPRITHNKSHRDDVSNYASNQLFKKSKILASTALKNWAIETMAQKNDFFLPNYEKVIEFLEDDGFINQNEITSLNINNLSTENKKIILEKDEQRWEMLKRISYLQRVAAKQNLQEKEEAQKKLNVGIMSEIQQSPNGVTVNASEPDKGSAEFGTAENMSHSNSQNVSTQSADTADSGNHLRIGSVKVDPNTDSVGSNGNIPITHLEDDEIKELLSRTLDGIDYKKFVDPYGFDDPLDEDFYEDVWFDIAESNTKLFRLVFHCQPDDTILTWNDYKEYSDLSAAFKLVQDQEAEIRKELNFDSVSLDDGEEVDEQTDDVNATNKTNSSRPKLDRNKTYASIRNSTIININDLNSKDGLIGAPPMKHPPENNSDRDSLRRKKVGSFIAKRKLNQNPSFIKEEEDEQIENKRGSYANGLKSSPATFVNQSDDGYGDSDGYGKMRKNKTSISPEKFEEVTLNGTISGNSIKKDARYSSGDKKRRIRTRTNTFGSRGMYHGERIFDRETAEKILSNVQGNLVLFPVNWLANELESNNWFTTTDRLPPIEIYD</sequence>
<dbReference type="Pfam" id="PF13091">
    <property type="entry name" value="PLDc_2"/>
    <property type="match status" value="1"/>
</dbReference>
<feature type="compositionally biased region" description="Polar residues" evidence="11">
    <location>
        <begin position="1744"/>
        <end position="1764"/>
    </location>
</feature>
<dbReference type="PANTHER" id="PTHR18896">
    <property type="entry name" value="PHOSPHOLIPASE D"/>
    <property type="match status" value="1"/>
</dbReference>
<feature type="region of interest" description="Disordered" evidence="11">
    <location>
        <begin position="1722"/>
        <end position="1788"/>
    </location>
</feature>
<feature type="domain" description="PLD phosphodiesterase" evidence="13">
    <location>
        <begin position="1084"/>
        <end position="1111"/>
    </location>
</feature>
<dbReference type="InterPro" id="IPR025202">
    <property type="entry name" value="PLD-like_dom"/>
</dbReference>
<dbReference type="STRING" id="1344418.A0A1D2VRW0"/>
<feature type="compositionally biased region" description="Acidic residues" evidence="11">
    <location>
        <begin position="1893"/>
        <end position="1904"/>
    </location>
</feature>
<evidence type="ECO:0000256" key="11">
    <source>
        <dbReference type="SAM" id="MobiDB-lite"/>
    </source>
</evidence>
<feature type="compositionally biased region" description="Polar residues" evidence="11">
    <location>
        <begin position="2004"/>
        <end position="2014"/>
    </location>
</feature>
<dbReference type="SUPFAM" id="SSF50729">
    <property type="entry name" value="PH domain-like"/>
    <property type="match status" value="1"/>
</dbReference>
<keyword evidence="5" id="KW-0378">Hydrolase</keyword>
<dbReference type="InParanoid" id="A0A1D2VRW0"/>
<feature type="region of interest" description="Disordered" evidence="11">
    <location>
        <begin position="1999"/>
        <end position="2026"/>
    </location>
</feature>
<evidence type="ECO:0000256" key="3">
    <source>
        <dbReference type="ARBA" id="ARBA00012027"/>
    </source>
</evidence>
<dbReference type="CDD" id="cd01254">
    <property type="entry name" value="PH_PLD"/>
    <property type="match status" value="1"/>
</dbReference>
<dbReference type="SMART" id="SM00233">
    <property type="entry name" value="PH"/>
    <property type="match status" value="1"/>
</dbReference>
<dbReference type="Proteomes" id="UP000095038">
    <property type="component" value="Unassembled WGS sequence"/>
</dbReference>
<feature type="region of interest" description="Disordered" evidence="11">
    <location>
        <begin position="1524"/>
        <end position="1554"/>
    </location>
</feature>
<feature type="region of interest" description="Disordered" evidence="11">
    <location>
        <begin position="1940"/>
        <end position="1964"/>
    </location>
</feature>
<feature type="compositionally biased region" description="Low complexity" evidence="11">
    <location>
        <begin position="281"/>
        <end position="299"/>
    </location>
</feature>
<dbReference type="FunFam" id="3.30.870.10:FF:000011">
    <property type="entry name" value="Phospholipase"/>
    <property type="match status" value="1"/>
</dbReference>
<dbReference type="CDD" id="cd09141">
    <property type="entry name" value="PLDc_vPLD1_2_yPLD_like_2"/>
    <property type="match status" value="1"/>
</dbReference>
<gene>
    <name evidence="14" type="ORF">ASCRUDRAFT_73949</name>
</gene>
<protein>
    <recommendedName>
        <fullName evidence="9">Phospholipase D1</fullName>
        <ecNumber evidence="3">3.1.4.4</ecNumber>
    </recommendedName>
    <alternativeName>
        <fullName evidence="8">Choline phosphatase 1</fullName>
    </alternativeName>
    <alternativeName>
        <fullName evidence="10">Phosphatidylcholine-hydrolyzing phospholipase D1</fullName>
    </alternativeName>
</protein>
<dbReference type="EMBL" id="KV454475">
    <property type="protein sequence ID" value="ODV64295.1"/>
    <property type="molecule type" value="Genomic_DNA"/>
</dbReference>
<feature type="compositionally biased region" description="Polar residues" evidence="11">
    <location>
        <begin position="508"/>
        <end position="532"/>
    </location>
</feature>